<sequence length="334" mass="38098">MASTIDHLRGIAHVNEQRLDILAQTENAPSELRRQKRRIQDLNIQFNDAMKRVDSLQIEKRKERKNYDKYYSSIVKRLAYRATGNEVKFAAKVENEGKKYTEVLQKLHQATTARATLRNMLSEALHMRYSLEKVCARRAAAQREFDNLYSRIFGTTSPFPEVEEATRDVRSALQAYNSSRAKLKADQQVQSILEEANKTIWASIRSFENAQNALVYAVGNRATISMIERTDLLSANRGVVQVQTMVAEAQRLSPKVNNLPPVDLSRGVYGMRDTGEEVDRCREAVSAQLRAAKERCEASTQQSKVQSKALEAARKELQEQRQVIFRHLADDRAP</sequence>
<gene>
    <name evidence="2" type="ORF">E0Z10_g4658</name>
</gene>
<dbReference type="Proteomes" id="UP000297716">
    <property type="component" value="Unassembled WGS sequence"/>
</dbReference>
<evidence type="ECO:0000313" key="3">
    <source>
        <dbReference type="Proteomes" id="UP000297716"/>
    </source>
</evidence>
<protein>
    <submittedName>
        <fullName evidence="2">Uncharacterized protein</fullName>
    </submittedName>
</protein>
<feature type="coiled-coil region" evidence="1">
    <location>
        <begin position="282"/>
        <end position="320"/>
    </location>
</feature>
<evidence type="ECO:0000256" key="1">
    <source>
        <dbReference type="SAM" id="Coils"/>
    </source>
</evidence>
<reference evidence="2 3" key="1">
    <citation type="submission" date="2019-03" db="EMBL/GenBank/DDBJ databases">
        <title>Draft genome sequence of Xylaria hypoxylon DSM 108379, a ubiquitous saprotrophic-parasitic fungi on hardwood.</title>
        <authorList>
            <person name="Buettner E."/>
            <person name="Leonhardt S."/>
            <person name="Gebauer A.M."/>
            <person name="Liers C."/>
            <person name="Hofrichter M."/>
            <person name="Kellner H."/>
        </authorList>
    </citation>
    <scope>NUCLEOTIDE SEQUENCE [LARGE SCALE GENOMIC DNA]</scope>
    <source>
        <strain evidence="2 3">DSM 108379</strain>
    </source>
</reference>
<dbReference type="EMBL" id="SKBN01000075">
    <property type="protein sequence ID" value="TGJ84124.1"/>
    <property type="molecule type" value="Genomic_DNA"/>
</dbReference>
<name>A0A4Z0YJT2_9PEZI</name>
<evidence type="ECO:0000313" key="2">
    <source>
        <dbReference type="EMBL" id="TGJ84124.1"/>
    </source>
</evidence>
<dbReference type="PANTHER" id="PTHR21974">
    <property type="entry name" value="RE15880P"/>
    <property type="match status" value="1"/>
</dbReference>
<dbReference type="OrthoDB" id="2562743at2759"/>
<proteinExistence type="predicted"/>
<comment type="caution">
    <text evidence="2">The sequence shown here is derived from an EMBL/GenBank/DDBJ whole genome shotgun (WGS) entry which is preliminary data.</text>
</comment>
<dbReference type="STRING" id="37992.A0A4Z0YJT2"/>
<accession>A0A4Z0YJT2</accession>
<dbReference type="PANTHER" id="PTHR21974:SF2">
    <property type="entry name" value="RE15880P"/>
    <property type="match status" value="1"/>
</dbReference>
<dbReference type="AlphaFoldDB" id="A0A4Z0YJT2"/>
<keyword evidence="3" id="KW-1185">Reference proteome</keyword>
<keyword evidence="1" id="KW-0175">Coiled coil</keyword>
<organism evidence="2 3">
    <name type="scientific">Xylaria hypoxylon</name>
    <dbReference type="NCBI Taxonomy" id="37992"/>
    <lineage>
        <taxon>Eukaryota</taxon>
        <taxon>Fungi</taxon>
        <taxon>Dikarya</taxon>
        <taxon>Ascomycota</taxon>
        <taxon>Pezizomycotina</taxon>
        <taxon>Sordariomycetes</taxon>
        <taxon>Xylariomycetidae</taxon>
        <taxon>Xylariales</taxon>
        <taxon>Xylariaceae</taxon>
        <taxon>Xylaria</taxon>
    </lineage>
</organism>
<feature type="coiled-coil region" evidence="1">
    <location>
        <begin position="32"/>
        <end position="66"/>
    </location>
</feature>